<dbReference type="GO" id="GO:0016705">
    <property type="term" value="F:oxidoreductase activity, acting on paired donors, with incorporation or reduction of molecular oxygen"/>
    <property type="evidence" value="ECO:0007669"/>
    <property type="project" value="InterPro"/>
</dbReference>
<feature type="compositionally biased region" description="Polar residues" evidence="2">
    <location>
        <begin position="1"/>
        <end position="14"/>
    </location>
</feature>
<feature type="domain" description="Luciferase-like" evidence="3">
    <location>
        <begin position="30"/>
        <end position="328"/>
    </location>
</feature>
<dbReference type="AlphaFoldDB" id="M0MJB2"/>
<evidence type="ECO:0000256" key="1">
    <source>
        <dbReference type="ARBA" id="ARBA00023002"/>
    </source>
</evidence>
<dbReference type="PANTHER" id="PTHR43244">
    <property type="match status" value="1"/>
</dbReference>
<dbReference type="SUPFAM" id="SSF51679">
    <property type="entry name" value="Bacterial luciferase-like"/>
    <property type="match status" value="1"/>
</dbReference>
<feature type="region of interest" description="Disordered" evidence="2">
    <location>
        <begin position="1"/>
        <end position="21"/>
    </location>
</feature>
<dbReference type="Pfam" id="PF00296">
    <property type="entry name" value="Bac_luciferase"/>
    <property type="match status" value="1"/>
</dbReference>
<organism evidence="4 5">
    <name type="scientific">Halococcus saccharolyticus DSM 5350</name>
    <dbReference type="NCBI Taxonomy" id="1227455"/>
    <lineage>
        <taxon>Archaea</taxon>
        <taxon>Methanobacteriati</taxon>
        <taxon>Methanobacteriota</taxon>
        <taxon>Stenosarchaea group</taxon>
        <taxon>Halobacteria</taxon>
        <taxon>Halobacteriales</taxon>
        <taxon>Halococcaceae</taxon>
        <taxon>Halococcus</taxon>
    </lineage>
</organism>
<keyword evidence="5" id="KW-1185">Reference proteome</keyword>
<evidence type="ECO:0000313" key="4">
    <source>
        <dbReference type="EMBL" id="EMA45797.1"/>
    </source>
</evidence>
<dbReference type="NCBIfam" id="TIGR03557">
    <property type="entry name" value="F420_G6P_family"/>
    <property type="match status" value="1"/>
</dbReference>
<comment type="caution">
    <text evidence="4">The sequence shown here is derived from an EMBL/GenBank/DDBJ whole genome shotgun (WGS) entry which is preliminary data.</text>
</comment>
<gene>
    <name evidence="4" type="ORF">C449_06026</name>
</gene>
<dbReference type="Proteomes" id="UP000011669">
    <property type="component" value="Unassembled WGS sequence"/>
</dbReference>
<evidence type="ECO:0000259" key="3">
    <source>
        <dbReference type="Pfam" id="PF00296"/>
    </source>
</evidence>
<evidence type="ECO:0000256" key="2">
    <source>
        <dbReference type="SAM" id="MobiDB-lite"/>
    </source>
</evidence>
<dbReference type="InterPro" id="IPR036661">
    <property type="entry name" value="Luciferase-like_sf"/>
</dbReference>
<dbReference type="STRING" id="1227455.C449_06026"/>
<keyword evidence="1" id="KW-0560">Oxidoreductase</keyword>
<dbReference type="CDD" id="cd01097">
    <property type="entry name" value="Tetrahydromethanopterin_reductase"/>
    <property type="match status" value="1"/>
</dbReference>
<sequence>MSATAFIRSPSTPRTYDRETPTSEVRIVTQLGYTLSSEEFGPNELVQQAERAEEAGFDFVSISDHYHPWLEAQGESPFVWSSLGGIAASVEEVDVAVGVTCPTIKTHPAIIAQAVATTAAMVPEEFYFGVGTGELLNEHVLGDHWPEHRVRMEMLEEAVAVMRKLWTGDQVSHHGEHYDVQNARLFTLPDEIPPVCVSAFGERAAKGAAEFGDGFWSVGPQDVLTDWEAAGGEGPRLTQLHACVADSEDEAVATAHEQWANSGLPGELAAELPTTAHFEQATEMVTEEDIHEGSIITEEDIHEGSIITEQNPDAHIESFQQAIDAGYDHVYIHQIGDDQETALNLYENEVLPSFD</sequence>
<dbReference type="PATRIC" id="fig|1227455.4.peg.1230"/>
<accession>M0MJB2</accession>
<proteinExistence type="predicted"/>
<dbReference type="PANTHER" id="PTHR43244:SF1">
    <property type="entry name" value="5,10-METHYLENETETRAHYDROMETHANOPTERIN REDUCTASE"/>
    <property type="match status" value="1"/>
</dbReference>
<dbReference type="Gene3D" id="3.20.20.30">
    <property type="entry name" value="Luciferase-like domain"/>
    <property type="match status" value="1"/>
</dbReference>
<dbReference type="InterPro" id="IPR019945">
    <property type="entry name" value="F420_G6P_DH-rel"/>
</dbReference>
<dbReference type="EMBL" id="AOMD01000016">
    <property type="protein sequence ID" value="EMA45797.1"/>
    <property type="molecule type" value="Genomic_DNA"/>
</dbReference>
<name>M0MJB2_9EURY</name>
<dbReference type="InParanoid" id="M0MJB2"/>
<reference evidence="4 5" key="1">
    <citation type="journal article" date="2014" name="PLoS Genet.">
        <title>Phylogenetically driven sequencing of extremely halophilic archaea reveals strategies for static and dynamic osmo-response.</title>
        <authorList>
            <person name="Becker E.A."/>
            <person name="Seitzer P.M."/>
            <person name="Tritt A."/>
            <person name="Larsen D."/>
            <person name="Krusor M."/>
            <person name="Yao A.I."/>
            <person name="Wu D."/>
            <person name="Madern D."/>
            <person name="Eisen J.A."/>
            <person name="Darling A.E."/>
            <person name="Facciotti M.T."/>
        </authorList>
    </citation>
    <scope>NUCLEOTIDE SEQUENCE [LARGE SCALE GENOMIC DNA]</scope>
    <source>
        <strain evidence="4 5">DSM 5350</strain>
    </source>
</reference>
<dbReference type="InterPro" id="IPR050564">
    <property type="entry name" value="F420-G6PD/mer"/>
</dbReference>
<evidence type="ECO:0000313" key="5">
    <source>
        <dbReference type="Proteomes" id="UP000011669"/>
    </source>
</evidence>
<protein>
    <submittedName>
        <fullName evidence="4">F420-dependent oxidoreductase</fullName>
    </submittedName>
</protein>
<dbReference type="InterPro" id="IPR011251">
    <property type="entry name" value="Luciferase-like_dom"/>
</dbReference>